<dbReference type="EMBL" id="CAUYUJ010001275">
    <property type="protein sequence ID" value="CAK0795165.1"/>
    <property type="molecule type" value="Genomic_DNA"/>
</dbReference>
<accession>A0ABN9PWS5</accession>
<sequence>MCVQGLMVGVDPVTDEPVWLKLTTYSRSDEDEDEEDEAADSGGAFRQLQGAGEALRAAICAELALCAEVGACRPAEGAAGTPLGCAGVLLSRWAGLGFAGLGWPSLGGSCGGELLTLQGTRGC</sequence>
<gene>
    <name evidence="1" type="ORF">PCOR1329_LOCUS4900</name>
</gene>
<organism evidence="1 2">
    <name type="scientific">Prorocentrum cordatum</name>
    <dbReference type="NCBI Taxonomy" id="2364126"/>
    <lineage>
        <taxon>Eukaryota</taxon>
        <taxon>Sar</taxon>
        <taxon>Alveolata</taxon>
        <taxon>Dinophyceae</taxon>
        <taxon>Prorocentrales</taxon>
        <taxon>Prorocentraceae</taxon>
        <taxon>Prorocentrum</taxon>
    </lineage>
</organism>
<name>A0ABN9PWS5_9DINO</name>
<proteinExistence type="predicted"/>
<dbReference type="Proteomes" id="UP001189429">
    <property type="component" value="Unassembled WGS sequence"/>
</dbReference>
<reference evidence="1" key="1">
    <citation type="submission" date="2023-10" db="EMBL/GenBank/DDBJ databases">
        <authorList>
            <person name="Chen Y."/>
            <person name="Shah S."/>
            <person name="Dougan E. K."/>
            <person name="Thang M."/>
            <person name="Chan C."/>
        </authorList>
    </citation>
    <scope>NUCLEOTIDE SEQUENCE [LARGE SCALE GENOMIC DNA]</scope>
</reference>
<evidence type="ECO:0000313" key="1">
    <source>
        <dbReference type="EMBL" id="CAK0795165.1"/>
    </source>
</evidence>
<comment type="caution">
    <text evidence="1">The sequence shown here is derived from an EMBL/GenBank/DDBJ whole genome shotgun (WGS) entry which is preliminary data.</text>
</comment>
<keyword evidence="2" id="KW-1185">Reference proteome</keyword>
<evidence type="ECO:0000313" key="2">
    <source>
        <dbReference type="Proteomes" id="UP001189429"/>
    </source>
</evidence>
<protein>
    <submittedName>
        <fullName evidence="1">Uncharacterized protein</fullName>
    </submittedName>
</protein>